<keyword evidence="11" id="KW-1185">Reference proteome</keyword>
<dbReference type="AlphaFoldDB" id="A0A8C1JL06"/>
<dbReference type="InterPro" id="IPR038103">
    <property type="entry name" value="CDC73_C_sf"/>
</dbReference>
<dbReference type="Pfam" id="PF16050">
    <property type="entry name" value="CDC73_N"/>
    <property type="match status" value="1"/>
</dbReference>
<evidence type="ECO:0000256" key="4">
    <source>
        <dbReference type="ARBA" id="ARBA00023242"/>
    </source>
</evidence>
<accession>A0A8C1JL06</accession>
<dbReference type="InterPro" id="IPR032041">
    <property type="entry name" value="Cdc73_N"/>
</dbReference>
<evidence type="ECO:0000256" key="1">
    <source>
        <dbReference type="ARBA" id="ARBA00004123"/>
    </source>
</evidence>
<reference evidence="10" key="1">
    <citation type="submission" date="2025-08" db="UniProtKB">
        <authorList>
            <consortium name="Ensembl"/>
        </authorList>
    </citation>
    <scope>IDENTIFICATION</scope>
</reference>
<keyword evidence="3" id="KW-0804">Transcription</keyword>
<proteinExistence type="inferred from homology"/>
<evidence type="ECO:0000259" key="8">
    <source>
        <dbReference type="Pfam" id="PF05179"/>
    </source>
</evidence>
<evidence type="ECO:0000256" key="3">
    <source>
        <dbReference type="ARBA" id="ARBA00023163"/>
    </source>
</evidence>
<protein>
    <recommendedName>
        <fullName evidence="6">Parafibromin</fullName>
    </recommendedName>
    <alternativeName>
        <fullName evidence="7">Cell division cycle protein 73 homolog</fullName>
    </alternativeName>
</protein>
<dbReference type="InterPro" id="IPR031336">
    <property type="entry name" value="CDC73_C"/>
</dbReference>
<evidence type="ECO:0000256" key="5">
    <source>
        <dbReference type="ARBA" id="ARBA00023306"/>
    </source>
</evidence>
<evidence type="ECO:0000256" key="6">
    <source>
        <dbReference type="ARBA" id="ARBA00071106"/>
    </source>
</evidence>
<dbReference type="GO" id="GO:0006368">
    <property type="term" value="P:transcription elongation by RNA polymerase II"/>
    <property type="evidence" value="ECO:0007669"/>
    <property type="project" value="InterPro"/>
</dbReference>
<comment type="similarity">
    <text evidence="2">Belongs to the CDC73 family.</text>
</comment>
<evidence type="ECO:0000313" key="11">
    <source>
        <dbReference type="Proteomes" id="UP000694427"/>
    </source>
</evidence>
<evidence type="ECO:0000259" key="9">
    <source>
        <dbReference type="Pfam" id="PF16050"/>
    </source>
</evidence>
<dbReference type="GO" id="GO:0000122">
    <property type="term" value="P:negative regulation of transcription by RNA polymerase II"/>
    <property type="evidence" value="ECO:0007669"/>
    <property type="project" value="UniProtKB-ARBA"/>
</dbReference>
<evidence type="ECO:0000256" key="2">
    <source>
        <dbReference type="ARBA" id="ARBA00010427"/>
    </source>
</evidence>
<dbReference type="PANTHER" id="PTHR12466:SF8">
    <property type="entry name" value="PARAFIBROMIN"/>
    <property type="match status" value="1"/>
</dbReference>
<evidence type="ECO:0000256" key="7">
    <source>
        <dbReference type="ARBA" id="ARBA00080321"/>
    </source>
</evidence>
<name>A0A8C1JL06_CYPCA</name>
<dbReference type="Pfam" id="PF05179">
    <property type="entry name" value="CDC73_C"/>
    <property type="match status" value="1"/>
</dbReference>
<sequence>MADVLSVLRQYNIQKKEIVAKGDEVIFGEFSWPKNVKTNYVIWGTGKEGQPKEYYTLDSILFLLNNVHLPHPSYVRRAATENIPVVRRPDRKDLLSYLNGESCKCDGEPQTLAADEVSSEAKKPRVEDEERVRLDKERLAARLEAHKESIVQTDQIRSLSEAMSVEKIAAIKAKIMAKKRSTIKTDLDDDITQKQRSFVDAEVDVTRDIVSRERVWRTRTTILQSSGKVRGDALIFFAKKKKNPGVSQARPPPNQKKGSRTPIIIIPAATTSLITMLNAKDLLQDLKFVTSEDKKKQGIQRDNEVLLQRRKDQVQPGGATISVTVPYRVIDQPLKLAPQDWDRVVAVFVQGPAWQFKGWPWLLPDGSPVDIFAKIRAFHLKYDEARMDPNVQKWDVTVLELSHHKRHLDRPVFLRFWETLDRYMVKHKSHLRF</sequence>
<dbReference type="InterPro" id="IPR007852">
    <property type="entry name" value="Cdc73/Parafibromin"/>
</dbReference>
<comment type="subcellular location">
    <subcellularLocation>
        <location evidence="1">Nucleus</location>
    </subcellularLocation>
</comment>
<feature type="domain" description="Cell division control protein 73 C-terminal" evidence="8">
    <location>
        <begin position="259"/>
        <end position="422"/>
    </location>
</feature>
<dbReference type="GO" id="GO:0032968">
    <property type="term" value="P:positive regulation of transcription elongation by RNA polymerase II"/>
    <property type="evidence" value="ECO:0007669"/>
    <property type="project" value="TreeGrafter"/>
</dbReference>
<dbReference type="GO" id="GO:0000993">
    <property type="term" value="F:RNA polymerase II complex binding"/>
    <property type="evidence" value="ECO:0007669"/>
    <property type="project" value="TreeGrafter"/>
</dbReference>
<dbReference type="Ensembl" id="ENSCCRT00010037433.1">
    <property type="protein sequence ID" value="ENSCCRP00010034117.1"/>
    <property type="gene ID" value="ENSCCRG00010013755.1"/>
</dbReference>
<evidence type="ECO:0000313" key="10">
    <source>
        <dbReference type="Ensembl" id="ENSCCRP00010034117.1"/>
    </source>
</evidence>
<dbReference type="Proteomes" id="UP000694427">
    <property type="component" value="Unplaced"/>
</dbReference>
<dbReference type="FunFam" id="3.40.50.11990:FF:000001">
    <property type="entry name" value="Cell division cycle 73"/>
    <property type="match status" value="1"/>
</dbReference>
<keyword evidence="4" id="KW-0539">Nucleus</keyword>
<dbReference type="PANTHER" id="PTHR12466">
    <property type="entry name" value="CDC73 DOMAIN PROTEIN"/>
    <property type="match status" value="1"/>
</dbReference>
<dbReference type="Gene3D" id="3.40.50.11990">
    <property type="entry name" value="RNA polymerase II accessory factor, Cdc73 C-terminal domain"/>
    <property type="match status" value="1"/>
</dbReference>
<reference evidence="10" key="2">
    <citation type="submission" date="2025-09" db="UniProtKB">
        <authorList>
            <consortium name="Ensembl"/>
        </authorList>
    </citation>
    <scope>IDENTIFICATION</scope>
</reference>
<keyword evidence="5" id="KW-0131">Cell cycle</keyword>
<dbReference type="GO" id="GO:0016593">
    <property type="term" value="C:Cdc73/Paf1 complex"/>
    <property type="evidence" value="ECO:0007669"/>
    <property type="project" value="InterPro"/>
</dbReference>
<organism evidence="10 11">
    <name type="scientific">Cyprinus carpio</name>
    <name type="common">Common carp</name>
    <dbReference type="NCBI Taxonomy" id="7962"/>
    <lineage>
        <taxon>Eukaryota</taxon>
        <taxon>Metazoa</taxon>
        <taxon>Chordata</taxon>
        <taxon>Craniata</taxon>
        <taxon>Vertebrata</taxon>
        <taxon>Euteleostomi</taxon>
        <taxon>Actinopterygii</taxon>
        <taxon>Neopterygii</taxon>
        <taxon>Teleostei</taxon>
        <taxon>Ostariophysi</taxon>
        <taxon>Cypriniformes</taxon>
        <taxon>Cyprinidae</taxon>
        <taxon>Cyprininae</taxon>
        <taxon>Cyprinus</taxon>
    </lineage>
</organism>
<feature type="domain" description="Paf1 complex subunit Cdc73 N-terminal" evidence="9">
    <location>
        <begin position="1"/>
        <end position="231"/>
    </location>
</feature>